<evidence type="ECO:0000313" key="2">
    <source>
        <dbReference type="EMBL" id="MFB9212254.1"/>
    </source>
</evidence>
<dbReference type="RefSeq" id="WP_290246487.1">
    <property type="nucleotide sequence ID" value="NZ_JAUFQT010000001.1"/>
</dbReference>
<evidence type="ECO:0000313" key="3">
    <source>
        <dbReference type="Proteomes" id="UP001589654"/>
    </source>
</evidence>
<sequence length="203" mass="22070">MKTLKFLFLIGGITCMLTACEMFLEEAPRNGNQESDLVLQARSLTKQLMVPYKAKMETSQADDALSEICSFISPTDFWGQEHQVGGGNATHIGNFTIDLKFCFHVVINEEGLPDIEGGFGEFTGGDGIIEANNGDLLYTSADGGVLVPIQHDKYNFEFVTIFHVTGGTGRFENASGEITNYGFVKADGSGTDHIQEGTIILNK</sequence>
<evidence type="ECO:0008006" key="4">
    <source>
        <dbReference type="Google" id="ProtNLM"/>
    </source>
</evidence>
<dbReference type="PROSITE" id="PS51257">
    <property type="entry name" value="PROKAR_LIPOPROTEIN"/>
    <property type="match status" value="1"/>
</dbReference>
<protein>
    <recommendedName>
        <fullName evidence="4">Lipoprotein</fullName>
    </recommendedName>
</protein>
<dbReference type="EMBL" id="JBHMEW010000059">
    <property type="protein sequence ID" value="MFB9212254.1"/>
    <property type="molecule type" value="Genomic_DNA"/>
</dbReference>
<name>A0ABV5J601_9BACT</name>
<proteinExistence type="predicted"/>
<keyword evidence="1" id="KW-0732">Signal</keyword>
<keyword evidence="3" id="KW-1185">Reference proteome</keyword>
<organism evidence="2 3">
    <name type="scientific">Echinicola jeungdonensis</name>
    <dbReference type="NCBI Taxonomy" id="709343"/>
    <lineage>
        <taxon>Bacteria</taxon>
        <taxon>Pseudomonadati</taxon>
        <taxon>Bacteroidota</taxon>
        <taxon>Cytophagia</taxon>
        <taxon>Cytophagales</taxon>
        <taxon>Cyclobacteriaceae</taxon>
        <taxon>Echinicola</taxon>
    </lineage>
</organism>
<dbReference type="Proteomes" id="UP001589654">
    <property type="component" value="Unassembled WGS sequence"/>
</dbReference>
<evidence type="ECO:0000256" key="1">
    <source>
        <dbReference type="SAM" id="SignalP"/>
    </source>
</evidence>
<accession>A0ABV5J601</accession>
<feature type="signal peptide" evidence="1">
    <location>
        <begin position="1"/>
        <end position="19"/>
    </location>
</feature>
<comment type="caution">
    <text evidence="2">The sequence shown here is derived from an EMBL/GenBank/DDBJ whole genome shotgun (WGS) entry which is preliminary data.</text>
</comment>
<gene>
    <name evidence="2" type="ORF">ACFFUR_10590</name>
</gene>
<feature type="chain" id="PRO_5045965505" description="Lipoprotein" evidence="1">
    <location>
        <begin position="20"/>
        <end position="203"/>
    </location>
</feature>
<reference evidence="2 3" key="1">
    <citation type="submission" date="2024-09" db="EMBL/GenBank/DDBJ databases">
        <authorList>
            <person name="Sun Q."/>
            <person name="Mori K."/>
        </authorList>
    </citation>
    <scope>NUCLEOTIDE SEQUENCE [LARGE SCALE GENOMIC DNA]</scope>
    <source>
        <strain evidence="2 3">CECT 7682</strain>
    </source>
</reference>